<accession>V4AJA6</accession>
<protein>
    <recommendedName>
        <fullName evidence="2">TLDc domain-containing protein</fullName>
    </recommendedName>
</protein>
<evidence type="ECO:0000313" key="3">
    <source>
        <dbReference type="EMBL" id="ESO93631.1"/>
    </source>
</evidence>
<dbReference type="RefSeq" id="XP_009055822.1">
    <property type="nucleotide sequence ID" value="XM_009057574.1"/>
</dbReference>
<evidence type="ECO:0000256" key="1">
    <source>
        <dbReference type="ARBA" id="ARBA00009243"/>
    </source>
</evidence>
<gene>
    <name evidence="3" type="ORF">LOTGIDRAFT_119299</name>
</gene>
<evidence type="ECO:0000259" key="2">
    <source>
        <dbReference type="PROSITE" id="PS51886"/>
    </source>
</evidence>
<dbReference type="SUPFAM" id="SSF52540">
    <property type="entry name" value="P-loop containing nucleoside triphosphate hydrolases"/>
    <property type="match status" value="1"/>
</dbReference>
<dbReference type="OMA" id="SLMEKPW"/>
<dbReference type="Pfam" id="PF07534">
    <property type="entry name" value="TLD"/>
    <property type="match status" value="1"/>
</dbReference>
<dbReference type="PROSITE" id="PS51886">
    <property type="entry name" value="TLDC"/>
    <property type="match status" value="1"/>
</dbReference>
<keyword evidence="4" id="KW-1185">Reference proteome</keyword>
<dbReference type="AlphaFoldDB" id="V4AJA6"/>
<dbReference type="Proteomes" id="UP000030746">
    <property type="component" value="Unassembled WGS sequence"/>
</dbReference>
<dbReference type="STRING" id="225164.V4AJA6"/>
<dbReference type="CDD" id="cd00882">
    <property type="entry name" value="Ras_like_GTPase"/>
    <property type="match status" value="1"/>
</dbReference>
<comment type="similarity">
    <text evidence="1">Belongs to the IFI44 family.</text>
</comment>
<dbReference type="HOGENOM" id="CLU_049888_3_1_1"/>
<proteinExistence type="inferred from homology"/>
<reference evidence="3 4" key="1">
    <citation type="journal article" date="2013" name="Nature">
        <title>Insights into bilaterian evolution from three spiralian genomes.</title>
        <authorList>
            <person name="Simakov O."/>
            <person name="Marletaz F."/>
            <person name="Cho S.J."/>
            <person name="Edsinger-Gonzales E."/>
            <person name="Havlak P."/>
            <person name="Hellsten U."/>
            <person name="Kuo D.H."/>
            <person name="Larsson T."/>
            <person name="Lv J."/>
            <person name="Arendt D."/>
            <person name="Savage R."/>
            <person name="Osoegawa K."/>
            <person name="de Jong P."/>
            <person name="Grimwood J."/>
            <person name="Chapman J.A."/>
            <person name="Shapiro H."/>
            <person name="Aerts A."/>
            <person name="Otillar R.P."/>
            <person name="Terry A.Y."/>
            <person name="Boore J.L."/>
            <person name="Grigoriev I.V."/>
            <person name="Lindberg D.R."/>
            <person name="Seaver E.C."/>
            <person name="Weisblat D.A."/>
            <person name="Putnam N.H."/>
            <person name="Rokhsar D.S."/>
        </authorList>
    </citation>
    <scope>NUCLEOTIDE SEQUENCE [LARGE SCALE GENOMIC DNA]</scope>
</reference>
<organism evidence="3 4">
    <name type="scientific">Lottia gigantea</name>
    <name type="common">Giant owl limpet</name>
    <dbReference type="NCBI Taxonomy" id="225164"/>
    <lineage>
        <taxon>Eukaryota</taxon>
        <taxon>Metazoa</taxon>
        <taxon>Spiralia</taxon>
        <taxon>Lophotrochozoa</taxon>
        <taxon>Mollusca</taxon>
        <taxon>Gastropoda</taxon>
        <taxon>Patellogastropoda</taxon>
        <taxon>Lottioidea</taxon>
        <taxon>Lottiidae</taxon>
        <taxon>Lottia</taxon>
    </lineage>
</organism>
<dbReference type="InterPro" id="IPR006571">
    <property type="entry name" value="TLDc_dom"/>
</dbReference>
<evidence type="ECO:0000313" key="4">
    <source>
        <dbReference type="Proteomes" id="UP000030746"/>
    </source>
</evidence>
<dbReference type="EMBL" id="KB201891">
    <property type="protein sequence ID" value="ESO93631.1"/>
    <property type="molecule type" value="Genomic_DNA"/>
</dbReference>
<name>V4AJA6_LOTGI</name>
<dbReference type="CTD" id="20231725"/>
<dbReference type="InterPro" id="IPR027417">
    <property type="entry name" value="P-loop_NTPase"/>
</dbReference>
<dbReference type="OrthoDB" id="9984961at2759"/>
<feature type="domain" description="TLDc" evidence="2">
    <location>
        <begin position="1"/>
        <end position="130"/>
    </location>
</feature>
<sequence length="411" mass="46645">LKRIYKATIDGLSADVFHKKCDNKGATVTICWNTDGCVFGGYTAIDWKSTNTIVQDTSAFIFTLSEGNTQKKTNEMFRSNGCFNQQYIDEIHQTYGYEYDYDYGHHQHLDPATVCNNNFNYDEVEVYQLFLHHLVSKLRRLQRESYWIDQLQTATIKKTVEDYKPIQGAEVDQCRILMVGCVGAGKSSYFNTINSVFRGHVTSQAAAGSAEHSFTTKFRSYQIRNGSQYLKVRLCDTRGLEESQGVDPEDITAMLDGHMPNKYSFNPFAAITPETPGYIKTPSLNDKIHCLAFIIDGTSVNVMNASILTQFKMIQKLANQRGIPQVIILTKVDEISQEVKENLSNLFYSRDVAKVVDKVSQLIGLPRGHVLPVKNYEKETELNETVDRYALLSLQQMLRFADDCLCDVLDD</sequence>
<dbReference type="KEGG" id="lgi:LOTGIDRAFT_119299"/>
<dbReference type="GeneID" id="20231725"/>
<dbReference type="Gene3D" id="3.40.50.300">
    <property type="entry name" value="P-loop containing nucleotide triphosphate hydrolases"/>
    <property type="match status" value="1"/>
</dbReference>
<dbReference type="PANTHER" id="PTHR14241:SF32">
    <property type="entry name" value="VWFA DOMAIN-CONTAINING PROTEIN-RELATED"/>
    <property type="match status" value="1"/>
</dbReference>
<dbReference type="PANTHER" id="PTHR14241">
    <property type="entry name" value="INTERFERON-INDUCED PROTEIN 44"/>
    <property type="match status" value="1"/>
</dbReference>
<feature type="non-terminal residue" evidence="3">
    <location>
        <position position="1"/>
    </location>
</feature>